<evidence type="ECO:0000256" key="1">
    <source>
        <dbReference type="SAM" id="MobiDB-lite"/>
    </source>
</evidence>
<proteinExistence type="predicted"/>
<evidence type="ECO:0000313" key="2">
    <source>
        <dbReference type="EMBL" id="OIQ73017.1"/>
    </source>
</evidence>
<name>A0A1J5PND8_9ZZZZ</name>
<gene>
    <name evidence="2" type="ORF">GALL_453500</name>
</gene>
<comment type="caution">
    <text evidence="2">The sequence shown here is derived from an EMBL/GenBank/DDBJ whole genome shotgun (WGS) entry which is preliminary data.</text>
</comment>
<dbReference type="EMBL" id="MLJW01003034">
    <property type="protein sequence ID" value="OIQ73017.1"/>
    <property type="molecule type" value="Genomic_DNA"/>
</dbReference>
<feature type="region of interest" description="Disordered" evidence="1">
    <location>
        <begin position="113"/>
        <end position="148"/>
    </location>
</feature>
<feature type="compositionally biased region" description="Basic and acidic residues" evidence="1">
    <location>
        <begin position="135"/>
        <end position="148"/>
    </location>
</feature>
<sequence length="162" mass="17974">MSRSCVQSNPLANSLMQAKRKFFSGVSIVVRTSEILTRKYSCAKMSRIPVISVQGICGCLNLISSSNVLTASPMTTKSYKMASNAVLATSRSAFFSAVIRIFSEKLIRVTRSMMSRRRSSPSRGLTAGSPQQSHVLERSDEERSPEQHLRVPQEVWITRCLA</sequence>
<organism evidence="2">
    <name type="scientific">mine drainage metagenome</name>
    <dbReference type="NCBI Taxonomy" id="410659"/>
    <lineage>
        <taxon>unclassified sequences</taxon>
        <taxon>metagenomes</taxon>
        <taxon>ecological metagenomes</taxon>
    </lineage>
</organism>
<accession>A0A1J5PND8</accession>
<dbReference type="AlphaFoldDB" id="A0A1J5PND8"/>
<protein>
    <submittedName>
        <fullName evidence="2">Uncharacterized protein</fullName>
    </submittedName>
</protein>
<reference evidence="2" key="1">
    <citation type="submission" date="2016-10" db="EMBL/GenBank/DDBJ databases">
        <title>Sequence of Gallionella enrichment culture.</title>
        <authorList>
            <person name="Poehlein A."/>
            <person name="Muehling M."/>
            <person name="Daniel R."/>
        </authorList>
    </citation>
    <scope>NUCLEOTIDE SEQUENCE</scope>
</reference>